<dbReference type="PANTHER" id="PTHR45624">
    <property type="entry name" value="MITOCHONDRIAL BASIC AMINO ACIDS TRANSPORTER-RELATED"/>
    <property type="match status" value="1"/>
</dbReference>
<keyword evidence="9" id="KW-0496">Mitochondrion</keyword>
<evidence type="ECO:0000313" key="14">
    <source>
        <dbReference type="Ensembl" id="ENSLLEP00000044874.1"/>
    </source>
</evidence>
<dbReference type="PRINTS" id="PR00927">
    <property type="entry name" value="ADPTRNSLCASE"/>
</dbReference>
<reference evidence="14" key="2">
    <citation type="submission" date="2025-09" db="UniProtKB">
        <authorList>
            <consortium name="Ensembl"/>
        </authorList>
    </citation>
    <scope>IDENTIFICATION</scope>
</reference>
<dbReference type="GO" id="GO:0005743">
    <property type="term" value="C:mitochondrial inner membrane"/>
    <property type="evidence" value="ECO:0007669"/>
    <property type="project" value="UniProtKB-SubCell"/>
</dbReference>
<dbReference type="FunFam" id="1.50.40.10:FF:000049">
    <property type="entry name" value="Solute carrier family 25 member 45"/>
    <property type="match status" value="1"/>
</dbReference>
<dbReference type="Proteomes" id="UP000694569">
    <property type="component" value="Unplaced"/>
</dbReference>
<evidence type="ECO:0000256" key="12">
    <source>
        <dbReference type="PROSITE-ProRule" id="PRU00282"/>
    </source>
</evidence>
<evidence type="ECO:0000256" key="6">
    <source>
        <dbReference type="ARBA" id="ARBA00022737"/>
    </source>
</evidence>
<feature type="repeat" description="Solcar" evidence="12">
    <location>
        <begin position="196"/>
        <end position="283"/>
    </location>
</feature>
<sequence length="289" mass="31732">MADFIAGALGGACGVMVGYPLDTVKVRIQTQRNYKGIWHCIYTTYKVESVSGFFKGMSMPISTVSVSSSIVFGVYRNFLYQWCKLRYGKTNIKPSKCDIFLSGYAAGAVQALVSSPADMAKVRLQTQIFGPCSVAAGPKYTGPINCLVTIVREKGFLGLYKGCSVLIFRDCNSFATYFLSYAVFREWFVAAEQSSSEFLGVLLSGGSAGVVAWSIATPMDVIKSRLQVDGVTQQKYRGVLHCITESVRQEGITVLFKGLSLNCLRAFPVNMVVFLTYEIILKQIKPFTS</sequence>
<dbReference type="SUPFAM" id="SSF103506">
    <property type="entry name" value="Mitochondrial carrier"/>
    <property type="match status" value="1"/>
</dbReference>
<evidence type="ECO:0000256" key="8">
    <source>
        <dbReference type="ARBA" id="ARBA00022989"/>
    </source>
</evidence>
<evidence type="ECO:0000256" key="2">
    <source>
        <dbReference type="ARBA" id="ARBA00006375"/>
    </source>
</evidence>
<keyword evidence="6" id="KW-0677">Repeat</keyword>
<evidence type="ECO:0000256" key="10">
    <source>
        <dbReference type="ARBA" id="ARBA00023136"/>
    </source>
</evidence>
<evidence type="ECO:0000256" key="11">
    <source>
        <dbReference type="ARBA" id="ARBA00024169"/>
    </source>
</evidence>
<keyword evidence="15" id="KW-1185">Reference proteome</keyword>
<keyword evidence="7" id="KW-0999">Mitochondrion inner membrane</keyword>
<dbReference type="Pfam" id="PF00153">
    <property type="entry name" value="Mito_carr"/>
    <property type="match status" value="3"/>
</dbReference>
<dbReference type="OrthoDB" id="193856at2759"/>
<dbReference type="GO" id="GO:0005471">
    <property type="term" value="F:ATP:ADP antiporter activity"/>
    <property type="evidence" value="ECO:0007669"/>
    <property type="project" value="InterPro"/>
</dbReference>
<evidence type="ECO:0000256" key="4">
    <source>
        <dbReference type="ARBA" id="ARBA00022449"/>
    </source>
</evidence>
<evidence type="ECO:0000256" key="5">
    <source>
        <dbReference type="ARBA" id="ARBA00022692"/>
    </source>
</evidence>
<evidence type="ECO:0000256" key="13">
    <source>
        <dbReference type="RuleBase" id="RU000488"/>
    </source>
</evidence>
<keyword evidence="10 12" id="KW-0472">Membrane</keyword>
<gene>
    <name evidence="14" type="primary">SLC25A47</name>
</gene>
<dbReference type="InterPro" id="IPR023395">
    <property type="entry name" value="MCP_dom_sf"/>
</dbReference>
<dbReference type="PROSITE" id="PS50920">
    <property type="entry name" value="SOLCAR"/>
    <property type="match status" value="3"/>
</dbReference>
<evidence type="ECO:0000256" key="9">
    <source>
        <dbReference type="ARBA" id="ARBA00023128"/>
    </source>
</evidence>
<dbReference type="PRINTS" id="PR00926">
    <property type="entry name" value="MITOCARRIER"/>
</dbReference>
<name>A0A8C5QZE6_9ANUR</name>
<reference evidence="14" key="1">
    <citation type="submission" date="2025-08" db="UniProtKB">
        <authorList>
            <consortium name="Ensembl"/>
        </authorList>
    </citation>
    <scope>IDENTIFICATION</scope>
</reference>
<dbReference type="InterPro" id="IPR050567">
    <property type="entry name" value="Mitochondrial_Carrier"/>
</dbReference>
<evidence type="ECO:0000256" key="1">
    <source>
        <dbReference type="ARBA" id="ARBA00004448"/>
    </source>
</evidence>
<keyword evidence="3 13" id="KW-0813">Transport</keyword>
<keyword evidence="4" id="KW-0050">Antiport</keyword>
<dbReference type="GO" id="GO:0140021">
    <property type="term" value="P:mitochondrial ADP transmembrane transport"/>
    <property type="evidence" value="ECO:0007669"/>
    <property type="project" value="InterPro"/>
</dbReference>
<feature type="repeat" description="Solcar" evidence="12">
    <location>
        <begin position="94"/>
        <end position="187"/>
    </location>
</feature>
<dbReference type="InterPro" id="IPR002067">
    <property type="entry name" value="MCP"/>
</dbReference>
<dbReference type="GO" id="GO:1990544">
    <property type="term" value="P:mitochondrial ATP transmembrane transport"/>
    <property type="evidence" value="ECO:0007669"/>
    <property type="project" value="InterPro"/>
</dbReference>
<evidence type="ECO:0000256" key="3">
    <source>
        <dbReference type="ARBA" id="ARBA00022448"/>
    </source>
</evidence>
<dbReference type="Gene3D" id="1.50.40.10">
    <property type="entry name" value="Mitochondrial carrier domain"/>
    <property type="match status" value="2"/>
</dbReference>
<comment type="similarity">
    <text evidence="2 13">Belongs to the mitochondrial carrier (TC 2.A.29) family.</text>
</comment>
<evidence type="ECO:0000256" key="7">
    <source>
        <dbReference type="ARBA" id="ARBA00022792"/>
    </source>
</evidence>
<protein>
    <submittedName>
        <fullName evidence="14">Solute carrier family 25 member 47</fullName>
    </submittedName>
</protein>
<feature type="repeat" description="Solcar" evidence="12">
    <location>
        <begin position="1"/>
        <end position="81"/>
    </location>
</feature>
<keyword evidence="8" id="KW-1133">Transmembrane helix</keyword>
<comment type="subcellular location">
    <subcellularLocation>
        <location evidence="1">Mitochondrion inner membrane</location>
        <topology evidence="1">Multi-pass membrane protein</topology>
    </subcellularLocation>
</comment>
<comment type="catalytic activity">
    <reaction evidence="11">
        <text>H(+)(in) = H(+)(out)</text>
        <dbReference type="Rhea" id="RHEA:34979"/>
        <dbReference type="ChEBI" id="CHEBI:15378"/>
    </reaction>
</comment>
<dbReference type="PANTHER" id="PTHR45624:SF3">
    <property type="entry name" value="SOLUTE CARRIER FAMILY 25 MEMBER 47"/>
    <property type="match status" value="1"/>
</dbReference>
<dbReference type="AlphaFoldDB" id="A0A8C5QZE6"/>
<evidence type="ECO:0000313" key="15">
    <source>
        <dbReference type="Proteomes" id="UP000694569"/>
    </source>
</evidence>
<keyword evidence="5 12" id="KW-0812">Transmembrane</keyword>
<dbReference type="GeneTree" id="ENSGT00940000159694"/>
<dbReference type="InterPro" id="IPR002113">
    <property type="entry name" value="ADT_euk_type"/>
</dbReference>
<organism evidence="14 15">
    <name type="scientific">Leptobrachium leishanense</name>
    <name type="common">Leishan spiny toad</name>
    <dbReference type="NCBI Taxonomy" id="445787"/>
    <lineage>
        <taxon>Eukaryota</taxon>
        <taxon>Metazoa</taxon>
        <taxon>Chordata</taxon>
        <taxon>Craniata</taxon>
        <taxon>Vertebrata</taxon>
        <taxon>Euteleostomi</taxon>
        <taxon>Amphibia</taxon>
        <taxon>Batrachia</taxon>
        <taxon>Anura</taxon>
        <taxon>Pelobatoidea</taxon>
        <taxon>Megophryidae</taxon>
        <taxon>Leptobrachium</taxon>
    </lineage>
</organism>
<accession>A0A8C5QZE6</accession>
<dbReference type="Ensembl" id="ENSLLET00000046668.1">
    <property type="protein sequence ID" value="ENSLLEP00000044874.1"/>
    <property type="gene ID" value="ENSLLEG00000028476.1"/>
</dbReference>
<proteinExistence type="inferred from homology"/>
<dbReference type="InterPro" id="IPR018108">
    <property type="entry name" value="MCP_transmembrane"/>
</dbReference>